<feature type="binding site" evidence="19">
    <location>
        <position position="213"/>
    </location>
    <ligand>
        <name>Mg(2+)</name>
        <dbReference type="ChEBI" id="CHEBI:18420"/>
        <label>1</label>
    </ligand>
</feature>
<protein>
    <recommendedName>
        <fullName evidence="17">Folylpolyglutamate synthase</fullName>
        <ecNumber evidence="17">6.3.2.17</ecNumber>
    </recommendedName>
    <alternativeName>
        <fullName evidence="17">Folylpoly-gamma-glutamate synthetase</fullName>
    </alternativeName>
    <alternativeName>
        <fullName evidence="17">Tetrahydrofolylpolyglutamate synthase</fullName>
    </alternativeName>
</protein>
<dbReference type="NCBIfam" id="TIGR01499">
    <property type="entry name" value="folC"/>
    <property type="match status" value="1"/>
</dbReference>
<dbReference type="GO" id="GO:0005759">
    <property type="term" value="C:mitochondrial matrix"/>
    <property type="evidence" value="ECO:0007669"/>
    <property type="project" value="UniProtKB-SubCell"/>
</dbReference>
<dbReference type="PROSITE" id="PS01011">
    <property type="entry name" value="FOLYLPOLYGLU_SYNT_1"/>
    <property type="match status" value="1"/>
</dbReference>
<dbReference type="SUPFAM" id="SSF53623">
    <property type="entry name" value="MurD-like peptide ligases, catalytic domain"/>
    <property type="match status" value="1"/>
</dbReference>
<keyword evidence="13 19" id="KW-0460">Magnesium</keyword>
<evidence type="ECO:0000256" key="13">
    <source>
        <dbReference type="ARBA" id="ARBA00022842"/>
    </source>
</evidence>
<dbReference type="Proteomes" id="UP001153636">
    <property type="component" value="Chromosome 6"/>
</dbReference>
<comment type="pathway">
    <text evidence="4 17">Cofactor biosynthesis; tetrahydrofolylpolyglutamate biosynthesis.</text>
</comment>
<feature type="binding site" evidence="19">
    <location>
        <position position="185"/>
    </location>
    <ligand>
        <name>Mg(2+)</name>
        <dbReference type="ChEBI" id="CHEBI:18420"/>
        <label>1</label>
    </ligand>
</feature>
<comment type="cofactor">
    <cofactor evidence="17">
        <name>a monovalent cation</name>
        <dbReference type="ChEBI" id="CHEBI:60242"/>
    </cofactor>
    <text evidence="17">A monovalent cation.</text>
</comment>
<sequence length="488" mass="55068">MKVSHGKIITTFERYFSHAVKVLESNMSAKNYQGAIEALNAVQTNKQYLTNAAKRPKSETNISEVTKFIKRTGLTLEDLDKLSVIHVTGTNGKGTTCAYSEQILRNHGYTTGFFSSPHLLDVRERIRLNGKPISKAEFSNYFWKIYESLNSQKEHDEDMPLYFRFLTIMAFYIFLDNKVDVAILEVGIGGEYDCTNVIRNTKVAGITPLDMDHTALLGNSLESIAWNKSGIMKEGCAAFTTNQSPNVLKVFQERSIEKKCTLQVVDNVFGENNANVPINVTKTNASLALALTEAFMKKDTNNNFKKFDLALAKKSIQEAQWPGRYEIKQYNNLTFYLDGAHTLDSCRVCRDWYLSHTEKSSKKKCLIFNLTGERDPCIFFNELEKCGFDIIMFIPNVGGLNDKADTADLKFPEDKQLLKCQENKMKWLEMKKSSNYHEENVEVFASFSNALDFLKKSGEYDTLVTGSILLIGAALSVLDPTLNGALDD</sequence>
<comment type="function">
    <text evidence="17">Catalyzes conversion of folates to polyglutamate derivatives allowing concentration of folate compounds in the cell and the intracellular retention of these cofactors, which are important substrates for most of the folate-dependent enzymes that are involved in one-carbon transfer reactions involved in purine, pyrimidine and amino acid synthesis.</text>
</comment>
<evidence type="ECO:0000256" key="10">
    <source>
        <dbReference type="ARBA" id="ARBA00022741"/>
    </source>
</evidence>
<dbReference type="GO" id="GO:0005524">
    <property type="term" value="F:ATP binding"/>
    <property type="evidence" value="ECO:0007669"/>
    <property type="project" value="UniProtKB-KW"/>
</dbReference>
<dbReference type="PROSITE" id="PS01012">
    <property type="entry name" value="FOLYLPOLYGLU_SYNT_2"/>
    <property type="match status" value="1"/>
</dbReference>
<feature type="binding site" evidence="19">
    <location>
        <position position="116"/>
    </location>
    <ligand>
        <name>Mg(2+)</name>
        <dbReference type="ChEBI" id="CHEBI:18420"/>
        <label>1</label>
    </ligand>
</feature>
<evidence type="ECO:0000256" key="11">
    <source>
        <dbReference type="ARBA" id="ARBA00022792"/>
    </source>
</evidence>
<accession>A0A9P0GJK7</accession>
<dbReference type="InterPro" id="IPR018109">
    <property type="entry name" value="Folylpolyglutamate_synth_CS"/>
</dbReference>
<dbReference type="EMBL" id="OV651818">
    <property type="protein sequence ID" value="CAH1112101.1"/>
    <property type="molecule type" value="Genomic_DNA"/>
</dbReference>
<keyword evidence="11" id="KW-0999">Mitochondrion inner membrane</keyword>
<evidence type="ECO:0000256" key="16">
    <source>
        <dbReference type="ARBA" id="ARBA00047493"/>
    </source>
</evidence>
<dbReference type="InterPro" id="IPR036565">
    <property type="entry name" value="Mur-like_cat_sf"/>
</dbReference>
<reference evidence="20" key="1">
    <citation type="submission" date="2022-01" db="EMBL/GenBank/DDBJ databases">
        <authorList>
            <person name="King R."/>
        </authorList>
    </citation>
    <scope>NUCLEOTIDE SEQUENCE</scope>
</reference>
<evidence type="ECO:0000256" key="5">
    <source>
        <dbReference type="ARBA" id="ARBA00008276"/>
    </source>
</evidence>
<evidence type="ECO:0000256" key="8">
    <source>
        <dbReference type="ARBA" id="ARBA00022598"/>
    </source>
</evidence>
<evidence type="ECO:0000256" key="3">
    <source>
        <dbReference type="ARBA" id="ARBA00004496"/>
    </source>
</evidence>
<comment type="similarity">
    <text evidence="5 17">Belongs to the folylpolyglutamate synthase family.</text>
</comment>
<dbReference type="PANTHER" id="PTHR11136">
    <property type="entry name" value="FOLYLPOLYGLUTAMATE SYNTHASE-RELATED"/>
    <property type="match status" value="1"/>
</dbReference>
<dbReference type="GO" id="GO:0005829">
    <property type="term" value="C:cytosol"/>
    <property type="evidence" value="ECO:0007669"/>
    <property type="project" value="TreeGrafter"/>
</dbReference>
<dbReference type="GO" id="GO:0006730">
    <property type="term" value="P:one-carbon metabolic process"/>
    <property type="evidence" value="ECO:0007669"/>
    <property type="project" value="UniProtKB-KW"/>
</dbReference>
<evidence type="ECO:0000256" key="9">
    <source>
        <dbReference type="ARBA" id="ARBA00022723"/>
    </source>
</evidence>
<proteinExistence type="inferred from homology"/>
<feature type="binding site" evidence="18">
    <location>
        <position position="324"/>
    </location>
    <ligand>
        <name>ATP</name>
        <dbReference type="ChEBI" id="CHEBI:30616"/>
    </ligand>
</feature>
<dbReference type="PANTHER" id="PTHR11136:SF5">
    <property type="entry name" value="FOLYLPOLYGLUTAMATE SYNTHASE, MITOCHONDRIAL"/>
    <property type="match status" value="1"/>
</dbReference>
<dbReference type="InterPro" id="IPR023600">
    <property type="entry name" value="Folylpolyglutamate_synth_euk"/>
</dbReference>
<comment type="catalytic activity">
    <reaction evidence="16 17">
        <text>(6S)-5,6,7,8-tetrahydrofolyl-(gamma-L-Glu)(n) + L-glutamate + ATP = (6S)-5,6,7,8-tetrahydrofolyl-(gamma-L-Glu)(n+1) + ADP + phosphate + H(+)</text>
        <dbReference type="Rhea" id="RHEA:10580"/>
        <dbReference type="Rhea" id="RHEA-COMP:14738"/>
        <dbReference type="Rhea" id="RHEA-COMP:14740"/>
        <dbReference type="ChEBI" id="CHEBI:15378"/>
        <dbReference type="ChEBI" id="CHEBI:29985"/>
        <dbReference type="ChEBI" id="CHEBI:30616"/>
        <dbReference type="ChEBI" id="CHEBI:43474"/>
        <dbReference type="ChEBI" id="CHEBI:141005"/>
        <dbReference type="ChEBI" id="CHEBI:456216"/>
        <dbReference type="EC" id="6.3.2.17"/>
    </reaction>
</comment>
<dbReference type="InterPro" id="IPR001645">
    <property type="entry name" value="Folylpolyglutamate_synth"/>
</dbReference>
<evidence type="ECO:0000256" key="18">
    <source>
        <dbReference type="PIRSR" id="PIRSR038895-1"/>
    </source>
</evidence>
<keyword evidence="21" id="KW-1185">Reference proteome</keyword>
<evidence type="ECO:0000313" key="20">
    <source>
        <dbReference type="EMBL" id="CAH1112101.1"/>
    </source>
</evidence>
<evidence type="ECO:0000256" key="12">
    <source>
        <dbReference type="ARBA" id="ARBA00022840"/>
    </source>
</evidence>
<dbReference type="GO" id="GO:0046872">
    <property type="term" value="F:metal ion binding"/>
    <property type="evidence" value="ECO:0007669"/>
    <property type="project" value="UniProtKB-KW"/>
</dbReference>
<dbReference type="AlphaFoldDB" id="A0A9P0GJK7"/>
<dbReference type="InterPro" id="IPR036615">
    <property type="entry name" value="Mur_ligase_C_dom_sf"/>
</dbReference>
<feature type="binding site" evidence="18">
    <location>
        <position position="338"/>
    </location>
    <ligand>
        <name>ATP</name>
        <dbReference type="ChEBI" id="CHEBI:30616"/>
    </ligand>
</feature>
<keyword evidence="7 17" id="KW-0554">One-carbon metabolism</keyword>
<evidence type="ECO:0000256" key="1">
    <source>
        <dbReference type="ARBA" id="ARBA00004273"/>
    </source>
</evidence>
<keyword evidence="6" id="KW-0963">Cytoplasm</keyword>
<evidence type="ECO:0000313" key="21">
    <source>
        <dbReference type="Proteomes" id="UP001153636"/>
    </source>
</evidence>
<evidence type="ECO:0000256" key="6">
    <source>
        <dbReference type="ARBA" id="ARBA00022490"/>
    </source>
</evidence>
<evidence type="ECO:0000256" key="7">
    <source>
        <dbReference type="ARBA" id="ARBA00022563"/>
    </source>
</evidence>
<dbReference type="Gene3D" id="3.40.1190.10">
    <property type="entry name" value="Mur-like, catalytic domain"/>
    <property type="match status" value="1"/>
</dbReference>
<dbReference type="OrthoDB" id="5212574at2759"/>
<keyword evidence="12 18" id="KW-0067">ATP-binding</keyword>
<keyword evidence="8 17" id="KW-0436">Ligase</keyword>
<evidence type="ECO:0000256" key="17">
    <source>
        <dbReference type="PIRNR" id="PIRNR038895"/>
    </source>
</evidence>
<keyword evidence="10 18" id="KW-0547">Nucleotide-binding</keyword>
<name>A0A9P0GJK7_9CUCU</name>
<dbReference type="Gene3D" id="3.90.190.20">
    <property type="entry name" value="Mur ligase, C-terminal domain"/>
    <property type="match status" value="1"/>
</dbReference>
<dbReference type="GO" id="GO:0004326">
    <property type="term" value="F:tetrahydrofolylpolyglutamate synthase activity"/>
    <property type="evidence" value="ECO:0007669"/>
    <property type="project" value="UniProtKB-EC"/>
</dbReference>
<evidence type="ECO:0000256" key="14">
    <source>
        <dbReference type="ARBA" id="ARBA00023128"/>
    </source>
</evidence>
<gene>
    <name evidence="20" type="ORF">PSYICH_LOCUS11996</name>
</gene>
<keyword evidence="15" id="KW-0472">Membrane</keyword>
<evidence type="ECO:0000256" key="15">
    <source>
        <dbReference type="ARBA" id="ARBA00023136"/>
    </source>
</evidence>
<evidence type="ECO:0000256" key="4">
    <source>
        <dbReference type="ARBA" id="ARBA00005150"/>
    </source>
</evidence>
<keyword evidence="14" id="KW-0496">Mitochondrion</keyword>
<comment type="subcellular location">
    <subcellularLocation>
        <location evidence="3">Cytoplasm</location>
    </subcellularLocation>
    <subcellularLocation>
        <location evidence="1">Mitochondrion inner membrane</location>
    </subcellularLocation>
    <subcellularLocation>
        <location evidence="2">Mitochondrion matrix</location>
    </subcellularLocation>
</comment>
<dbReference type="GO" id="GO:0005743">
    <property type="term" value="C:mitochondrial inner membrane"/>
    <property type="evidence" value="ECO:0007669"/>
    <property type="project" value="UniProtKB-SubCell"/>
</dbReference>
<evidence type="ECO:0000256" key="2">
    <source>
        <dbReference type="ARBA" id="ARBA00004305"/>
    </source>
</evidence>
<dbReference type="SUPFAM" id="SSF53244">
    <property type="entry name" value="MurD-like peptide ligases, peptide-binding domain"/>
    <property type="match status" value="1"/>
</dbReference>
<evidence type="ECO:0000256" key="19">
    <source>
        <dbReference type="PIRSR" id="PIRSR038895-2"/>
    </source>
</evidence>
<keyword evidence="9 19" id="KW-0479">Metal-binding</keyword>
<organism evidence="20 21">
    <name type="scientific">Psylliodes chrysocephalus</name>
    <dbReference type="NCBI Taxonomy" id="3402493"/>
    <lineage>
        <taxon>Eukaryota</taxon>
        <taxon>Metazoa</taxon>
        <taxon>Ecdysozoa</taxon>
        <taxon>Arthropoda</taxon>
        <taxon>Hexapoda</taxon>
        <taxon>Insecta</taxon>
        <taxon>Pterygota</taxon>
        <taxon>Neoptera</taxon>
        <taxon>Endopterygota</taxon>
        <taxon>Coleoptera</taxon>
        <taxon>Polyphaga</taxon>
        <taxon>Cucujiformia</taxon>
        <taxon>Chrysomeloidea</taxon>
        <taxon>Chrysomelidae</taxon>
        <taxon>Galerucinae</taxon>
        <taxon>Alticini</taxon>
        <taxon>Psylliodes</taxon>
    </lineage>
</organism>
<dbReference type="PIRSF" id="PIRSF038895">
    <property type="entry name" value="FPGS"/>
    <property type="match status" value="1"/>
</dbReference>
<dbReference type="EC" id="6.3.2.17" evidence="17"/>